<gene>
    <name evidence="20" type="ORF">MXD59_03960</name>
</gene>
<organism evidence="20 21">
    <name type="scientific">Frankia umida</name>
    <dbReference type="NCBI Taxonomy" id="573489"/>
    <lineage>
        <taxon>Bacteria</taxon>
        <taxon>Bacillati</taxon>
        <taxon>Actinomycetota</taxon>
        <taxon>Actinomycetes</taxon>
        <taxon>Frankiales</taxon>
        <taxon>Frankiaceae</taxon>
        <taxon>Frankia</taxon>
    </lineage>
</organism>
<feature type="domain" description="Glucose-methanol-choline oxidoreductase N-terminal" evidence="17">
    <location>
        <begin position="219"/>
        <end position="331"/>
    </location>
</feature>
<evidence type="ECO:0000256" key="14">
    <source>
        <dbReference type="ARBA" id="ARBA00049744"/>
    </source>
</evidence>
<evidence type="ECO:0000259" key="18">
    <source>
        <dbReference type="Pfam" id="PF00890"/>
    </source>
</evidence>
<keyword evidence="4" id="KW-0285">Flavoprotein</keyword>
<sequence length="629" mass="68339">MAIGPFRRRPDPRVGGPAEASDETGPDGEGTSGIDVVVIGSGFGGSVSALRLAEKGYRVLVVEAGRRFTAETLPRTNWDLRRYLWLPQIGCRGIQKITWLGRVLVLSGTAVGGGSVVYANTLYRPLDAFYTDPQWRDITDWRAELAPHYDQAERMLGVVANPSTTYADEVFRGVAEELGVGASCGPARVGVFFGRDGQQEPGVTVADPYFGGAGPSRTGCVECGECMTGCRRGAKNSLDRNYLWLAERAGARILADTTVTAVRPRPGGGYEIDIVTAPVRDARQRAAAGRDTGLAGWWRRPRQRRQQRQQRTLVTEQVVFAAGTLGTQRLLHLGRERGDLPGLSDRLGELTRTNSESILGASRHRADRRVTQGVAITSSFYPDDHTHVEPVRYGRGSNLMALFSLPMTDGGGRWPRWLKVLRKIAVHPYQAMAGLPWRWSERTMIVLVMQAQNNSLTVRLRQGPLGLRWLTSGQGHGEPNPSWLPAGNDAARRVADRIGGHPRGFIGELVDVPLTAHILGGAVIGTDPTQGVIDPYHRVFGHPGLHVVDGAAVTANIGANPSLTITAQAERAMAFWPNRGEVDPRPPLGESYQRVEPPEPARPAVPSSAPGAYRRRLPLFASTDTPGDR</sequence>
<dbReference type="Pfam" id="PF00732">
    <property type="entry name" value="GMC_oxred_N"/>
    <property type="match status" value="1"/>
</dbReference>
<feature type="domain" description="Glucose-methanol-choline oxidoreductase C-terminal" evidence="19">
    <location>
        <begin position="515"/>
        <end position="569"/>
    </location>
</feature>
<evidence type="ECO:0000256" key="8">
    <source>
        <dbReference type="ARBA" id="ARBA00023166"/>
    </source>
</evidence>
<evidence type="ECO:0000256" key="4">
    <source>
        <dbReference type="ARBA" id="ARBA00022630"/>
    </source>
</evidence>
<dbReference type="InterPro" id="IPR007867">
    <property type="entry name" value="GMC_OxRtase_C"/>
</dbReference>
<evidence type="ECO:0000256" key="15">
    <source>
        <dbReference type="ARBA" id="ARBA00049778"/>
    </source>
</evidence>
<keyword evidence="5" id="KW-0274">FAD</keyword>
<keyword evidence="8" id="KW-1207">Sterol metabolism</keyword>
<evidence type="ECO:0000256" key="2">
    <source>
        <dbReference type="ARBA" id="ARBA00010790"/>
    </source>
</evidence>
<dbReference type="InterPro" id="IPR052542">
    <property type="entry name" value="Cholesterol_Oxidase"/>
</dbReference>
<evidence type="ECO:0000256" key="6">
    <source>
        <dbReference type="ARBA" id="ARBA00023002"/>
    </source>
</evidence>
<evidence type="ECO:0000256" key="11">
    <source>
        <dbReference type="ARBA" id="ARBA00038856"/>
    </source>
</evidence>
<keyword evidence="3" id="KW-0153">Cholesterol metabolism</keyword>
<comment type="similarity">
    <text evidence="2">Belongs to the GMC oxidoreductase family.</text>
</comment>
<feature type="domain" description="FAD-dependent oxidoreductase 2 FAD-binding" evidence="18">
    <location>
        <begin position="35"/>
        <end position="69"/>
    </location>
</feature>
<dbReference type="Proteomes" id="UP001201873">
    <property type="component" value="Unassembled WGS sequence"/>
</dbReference>
<dbReference type="Pfam" id="PF00890">
    <property type="entry name" value="FAD_binding_2"/>
    <property type="match status" value="1"/>
</dbReference>
<proteinExistence type="inferred from homology"/>
<accession>A0ABT0JUA9</accession>
<reference evidence="20 21" key="1">
    <citation type="submission" date="2022-04" db="EMBL/GenBank/DDBJ databases">
        <title>Genome diversity in the genus Frankia.</title>
        <authorList>
            <person name="Carlos-Shanley C."/>
            <person name="Hahn D."/>
        </authorList>
    </citation>
    <scope>NUCLEOTIDE SEQUENCE [LARGE SCALE GENOMIC DNA]</scope>
    <source>
        <strain evidence="20 21">Ag45/Mut15</strain>
    </source>
</reference>
<feature type="region of interest" description="Disordered" evidence="16">
    <location>
        <begin position="578"/>
        <end position="629"/>
    </location>
</feature>
<dbReference type="EC" id="5.3.3.1" evidence="11"/>
<evidence type="ECO:0000259" key="19">
    <source>
        <dbReference type="Pfam" id="PF05199"/>
    </source>
</evidence>
<comment type="caution">
    <text evidence="20">The sequence shown here is derived from an EMBL/GenBank/DDBJ whole genome shotgun (WGS) entry which is preliminary data.</text>
</comment>
<comment type="cofactor">
    <cofactor evidence="1">
        <name>FAD</name>
        <dbReference type="ChEBI" id="CHEBI:57692"/>
    </cofactor>
</comment>
<dbReference type="PANTHER" id="PTHR47470:SF1">
    <property type="entry name" value="FAD-DEPENDENT OXIDOREDUCTASE 2 FAD BINDING DOMAIN-CONTAINING PROTEIN"/>
    <property type="match status" value="1"/>
</dbReference>
<dbReference type="InterPro" id="IPR000172">
    <property type="entry name" value="GMC_OxRdtase_N"/>
</dbReference>
<evidence type="ECO:0000256" key="10">
    <source>
        <dbReference type="ARBA" id="ARBA00023235"/>
    </source>
</evidence>
<comment type="pathway">
    <text evidence="12">Steroid metabolism; cholesterol degradation.</text>
</comment>
<keyword evidence="7" id="KW-0443">Lipid metabolism</keyword>
<dbReference type="InterPro" id="IPR003953">
    <property type="entry name" value="FAD-dep_OxRdtase_2_FAD-bd"/>
</dbReference>
<dbReference type="InterPro" id="IPR036188">
    <property type="entry name" value="FAD/NAD-bd_sf"/>
</dbReference>
<protein>
    <recommendedName>
        <fullName evidence="14">Cholesterol oxidase</fullName>
        <ecNumber evidence="13">1.1.3.6</ecNumber>
        <ecNumber evidence="11">5.3.3.1</ecNumber>
    </recommendedName>
    <alternativeName>
        <fullName evidence="15">Cholesterol isomerase</fullName>
    </alternativeName>
</protein>
<dbReference type="Gene3D" id="3.50.50.60">
    <property type="entry name" value="FAD/NAD(P)-binding domain"/>
    <property type="match status" value="3"/>
</dbReference>
<evidence type="ECO:0000259" key="17">
    <source>
        <dbReference type="Pfam" id="PF00732"/>
    </source>
</evidence>
<evidence type="ECO:0000256" key="13">
    <source>
        <dbReference type="ARBA" id="ARBA00049723"/>
    </source>
</evidence>
<evidence type="ECO:0000256" key="9">
    <source>
        <dbReference type="ARBA" id="ARBA00023221"/>
    </source>
</evidence>
<dbReference type="PRINTS" id="PR00411">
    <property type="entry name" value="PNDRDTASEI"/>
</dbReference>
<name>A0ABT0JUA9_9ACTN</name>
<evidence type="ECO:0000256" key="7">
    <source>
        <dbReference type="ARBA" id="ARBA00023098"/>
    </source>
</evidence>
<dbReference type="Pfam" id="PF05199">
    <property type="entry name" value="GMC_oxred_C"/>
    <property type="match status" value="1"/>
</dbReference>
<evidence type="ECO:0000256" key="12">
    <source>
        <dbReference type="ARBA" id="ARBA00049645"/>
    </source>
</evidence>
<dbReference type="SUPFAM" id="SSF51905">
    <property type="entry name" value="FAD/NAD(P)-binding domain"/>
    <property type="match status" value="1"/>
</dbReference>
<evidence type="ECO:0000256" key="16">
    <source>
        <dbReference type="SAM" id="MobiDB-lite"/>
    </source>
</evidence>
<evidence type="ECO:0000313" key="20">
    <source>
        <dbReference type="EMBL" id="MCK9874944.1"/>
    </source>
</evidence>
<keyword evidence="21" id="KW-1185">Reference proteome</keyword>
<dbReference type="EMBL" id="JALKFT010000003">
    <property type="protein sequence ID" value="MCK9874944.1"/>
    <property type="molecule type" value="Genomic_DNA"/>
</dbReference>
<feature type="region of interest" description="Disordered" evidence="16">
    <location>
        <begin position="1"/>
        <end position="31"/>
    </location>
</feature>
<evidence type="ECO:0000313" key="21">
    <source>
        <dbReference type="Proteomes" id="UP001201873"/>
    </source>
</evidence>
<evidence type="ECO:0000256" key="5">
    <source>
        <dbReference type="ARBA" id="ARBA00022827"/>
    </source>
</evidence>
<keyword evidence="10" id="KW-0413">Isomerase</keyword>
<dbReference type="RefSeq" id="WP_248823480.1">
    <property type="nucleotide sequence ID" value="NZ_JALKFT010000003.1"/>
</dbReference>
<evidence type="ECO:0000256" key="3">
    <source>
        <dbReference type="ARBA" id="ARBA00022548"/>
    </source>
</evidence>
<keyword evidence="9" id="KW-0753">Steroid metabolism</keyword>
<dbReference type="PANTHER" id="PTHR47470">
    <property type="entry name" value="CHOLESTEROL OXIDASE"/>
    <property type="match status" value="1"/>
</dbReference>
<keyword evidence="6" id="KW-0560">Oxidoreductase</keyword>
<evidence type="ECO:0000256" key="1">
    <source>
        <dbReference type="ARBA" id="ARBA00001974"/>
    </source>
</evidence>
<dbReference type="EC" id="1.1.3.6" evidence="13"/>